<evidence type="ECO:0000313" key="2">
    <source>
        <dbReference type="Proteomes" id="UP000076407"/>
    </source>
</evidence>
<protein>
    <submittedName>
        <fullName evidence="1">Uncharacterized protein</fullName>
    </submittedName>
</protein>
<dbReference type="EnsemblMetazoa" id="AQUA014490-RA">
    <property type="protein sequence ID" value="AQUA014490-PA"/>
    <property type="gene ID" value="AQUA014490"/>
</dbReference>
<keyword evidence="2" id="KW-1185">Reference proteome</keyword>
<dbReference type="Proteomes" id="UP000076407">
    <property type="component" value="Unassembled WGS sequence"/>
</dbReference>
<reference evidence="1" key="1">
    <citation type="submission" date="2020-05" db="UniProtKB">
        <authorList>
            <consortium name="EnsemblMetazoa"/>
        </authorList>
    </citation>
    <scope>IDENTIFICATION</scope>
    <source>
        <strain evidence="1">SANGQUA</strain>
    </source>
</reference>
<sequence>MPLIIGSSFRTTVATLDESETAAESCSSAKLYSLLAGLYDGWRSILLTNNNSLLVSKRWDPVRIFKSAAVLSFTHCAVVSIHVVFISTPAHNKVEALVVFIATMYGAAPGNDACPPTIERTSDV</sequence>
<proteinExistence type="predicted"/>
<name>A0A182XRL7_ANOQN</name>
<evidence type="ECO:0000313" key="1">
    <source>
        <dbReference type="EnsemblMetazoa" id="AQUA014490-PA"/>
    </source>
</evidence>
<accession>A0A182XRL7</accession>
<dbReference type="AlphaFoldDB" id="A0A182XRL7"/>
<organism evidence="1 2">
    <name type="scientific">Anopheles quadriannulatus</name>
    <name type="common">Mosquito</name>
    <dbReference type="NCBI Taxonomy" id="34691"/>
    <lineage>
        <taxon>Eukaryota</taxon>
        <taxon>Metazoa</taxon>
        <taxon>Ecdysozoa</taxon>
        <taxon>Arthropoda</taxon>
        <taxon>Hexapoda</taxon>
        <taxon>Insecta</taxon>
        <taxon>Pterygota</taxon>
        <taxon>Neoptera</taxon>
        <taxon>Endopterygota</taxon>
        <taxon>Diptera</taxon>
        <taxon>Nematocera</taxon>
        <taxon>Culicoidea</taxon>
        <taxon>Culicidae</taxon>
        <taxon>Anophelinae</taxon>
        <taxon>Anopheles</taxon>
    </lineage>
</organism>
<dbReference type="VEuPathDB" id="VectorBase:AQUA014490"/>